<gene>
    <name evidence="8" type="ORF">APR41_08750</name>
</gene>
<evidence type="ECO:0000256" key="3">
    <source>
        <dbReference type="ARBA" id="ARBA00022729"/>
    </source>
</evidence>
<proteinExistence type="inferred from homology"/>
<reference evidence="8 9" key="1">
    <citation type="submission" date="2015-10" db="EMBL/GenBank/DDBJ databases">
        <title>Draft genome sequence of Salegentibacter salinarum KCTC 12975.</title>
        <authorList>
            <person name="Lin W."/>
            <person name="Zheng Q."/>
        </authorList>
    </citation>
    <scope>NUCLEOTIDE SEQUENCE [LARGE SCALE GENOMIC DNA]</scope>
    <source>
        <strain evidence="8 9">KCTC 12975</strain>
    </source>
</reference>
<dbReference type="Pfam" id="PF14322">
    <property type="entry name" value="SusD-like_3"/>
    <property type="match status" value="1"/>
</dbReference>
<evidence type="ECO:0000256" key="1">
    <source>
        <dbReference type="ARBA" id="ARBA00004442"/>
    </source>
</evidence>
<comment type="similarity">
    <text evidence="2">Belongs to the SusD family.</text>
</comment>
<feature type="domain" description="SusD-like N-terminal" evidence="7">
    <location>
        <begin position="84"/>
        <end position="218"/>
    </location>
</feature>
<dbReference type="InterPro" id="IPR033985">
    <property type="entry name" value="SusD-like_N"/>
</dbReference>
<feature type="domain" description="RagB/SusD" evidence="6">
    <location>
        <begin position="310"/>
        <end position="560"/>
    </location>
</feature>
<comment type="caution">
    <text evidence="8">The sequence shown here is derived from an EMBL/GenBank/DDBJ whole genome shotgun (WGS) entry which is preliminary data.</text>
</comment>
<dbReference type="STRING" id="447422.SAMN05660903_01785"/>
<dbReference type="InterPro" id="IPR012944">
    <property type="entry name" value="SusD_RagB_dom"/>
</dbReference>
<evidence type="ECO:0000256" key="4">
    <source>
        <dbReference type="ARBA" id="ARBA00023136"/>
    </source>
</evidence>
<dbReference type="Gene3D" id="1.25.40.390">
    <property type="match status" value="1"/>
</dbReference>
<dbReference type="OrthoDB" id="5694214at2"/>
<evidence type="ECO:0000313" key="9">
    <source>
        <dbReference type="Proteomes" id="UP000232673"/>
    </source>
</evidence>
<evidence type="ECO:0000313" key="8">
    <source>
        <dbReference type="EMBL" id="PKD16425.1"/>
    </source>
</evidence>
<dbReference type="InterPro" id="IPR011990">
    <property type="entry name" value="TPR-like_helical_dom_sf"/>
</dbReference>
<dbReference type="GO" id="GO:0009279">
    <property type="term" value="C:cell outer membrane"/>
    <property type="evidence" value="ECO:0007669"/>
    <property type="project" value="UniProtKB-SubCell"/>
</dbReference>
<dbReference type="Pfam" id="PF07980">
    <property type="entry name" value="SusD_RagB"/>
    <property type="match status" value="1"/>
</dbReference>
<keyword evidence="4" id="KW-0472">Membrane</keyword>
<evidence type="ECO:0000256" key="2">
    <source>
        <dbReference type="ARBA" id="ARBA00006275"/>
    </source>
</evidence>
<keyword evidence="3" id="KW-0732">Signal</keyword>
<name>A0A2N0TNV6_9FLAO</name>
<evidence type="ECO:0000256" key="5">
    <source>
        <dbReference type="ARBA" id="ARBA00023237"/>
    </source>
</evidence>
<dbReference type="EMBL" id="LKTS01000046">
    <property type="protein sequence ID" value="PKD16425.1"/>
    <property type="molecule type" value="Genomic_DNA"/>
</dbReference>
<organism evidence="8 9">
    <name type="scientific">Salegentibacter salinarum</name>
    <dbReference type="NCBI Taxonomy" id="447422"/>
    <lineage>
        <taxon>Bacteria</taxon>
        <taxon>Pseudomonadati</taxon>
        <taxon>Bacteroidota</taxon>
        <taxon>Flavobacteriia</taxon>
        <taxon>Flavobacteriales</taxon>
        <taxon>Flavobacteriaceae</taxon>
        <taxon>Salegentibacter</taxon>
    </lineage>
</organism>
<keyword evidence="5" id="KW-0998">Cell outer membrane</keyword>
<dbReference type="RefSeq" id="WP_079712879.1">
    <property type="nucleotide sequence ID" value="NZ_FUZC01000006.1"/>
</dbReference>
<dbReference type="AlphaFoldDB" id="A0A2N0TNV6"/>
<sequence length="561" mass="64492">MKNINFKLFFIALVLLGGTSCEKELEEFNPSGVTAEGVYTQPDGFESLVNAAYAYTRWWYGKEDGFNLGEMGTDLWIQGVDGGANVALLHYENLQPDQASVDVLWARMYEGVNLTNAGIEFVGDSGLSEELKVEREAELRFLRAFFYWHIVETWGGVHLSTERTATAQTEANRTPESEFYNLIKSDLEFAIANLPQYPSQDGRIGKGGAEAFKARVHLGIEEYEEAQELAENVIQDYNYELVESYDDLWDMENIQNSEVIYSVDYHRDLNLNDQQNSILYPNGHPRGAHNGHLMFLSTYDRNGVVGMVRDLENGRPFARYMPTRFLLELFNEDVDSRFEGSFETTWFSNNPGTYTKTVDGQEREYTLELGDTAIWATKEVLSPQEELSRPYLVYDMESMYNEDGTYNNNRQYIALNKFLDPTRPSIAEMQSSRDAFVIRLAEMYLIAAESAFMQNDLSTAEEYINVIRERAAYPGNEEEMMISEEDLSLDFILDERARELAGEQLRWFDLKRTGTLVERVREYNPEAADNIQDFHMLRPIPQSQIDAVVNKDEFTQNEGYQ</sequence>
<comment type="subcellular location">
    <subcellularLocation>
        <location evidence="1">Cell outer membrane</location>
    </subcellularLocation>
</comment>
<evidence type="ECO:0000259" key="6">
    <source>
        <dbReference type="Pfam" id="PF07980"/>
    </source>
</evidence>
<dbReference type="SUPFAM" id="SSF48452">
    <property type="entry name" value="TPR-like"/>
    <property type="match status" value="1"/>
</dbReference>
<dbReference type="Proteomes" id="UP000232673">
    <property type="component" value="Unassembled WGS sequence"/>
</dbReference>
<keyword evidence="9" id="KW-1185">Reference proteome</keyword>
<accession>A0A2N0TNV6</accession>
<protein>
    <submittedName>
        <fullName evidence="8">Carbohydrate-binding protein SusD</fullName>
    </submittedName>
</protein>
<evidence type="ECO:0000259" key="7">
    <source>
        <dbReference type="Pfam" id="PF14322"/>
    </source>
</evidence>
<dbReference type="PROSITE" id="PS51257">
    <property type="entry name" value="PROKAR_LIPOPROTEIN"/>
    <property type="match status" value="1"/>
</dbReference>